<dbReference type="PRINTS" id="PR00081">
    <property type="entry name" value="GDHRDH"/>
</dbReference>
<proteinExistence type="inferred from homology"/>
<dbReference type="PANTHER" id="PTHR24320:SF148">
    <property type="entry name" value="NAD(P)-BINDING ROSSMANN-FOLD SUPERFAMILY PROTEIN"/>
    <property type="match status" value="1"/>
</dbReference>
<dbReference type="RefSeq" id="WP_067360561.1">
    <property type="nucleotide sequence ID" value="NZ_BDQI01000001.1"/>
</dbReference>
<evidence type="ECO:0000256" key="3">
    <source>
        <dbReference type="ARBA" id="ARBA00071493"/>
    </source>
</evidence>
<evidence type="ECO:0000313" key="4">
    <source>
        <dbReference type="EMBL" id="GAX49345.1"/>
    </source>
</evidence>
<dbReference type="FunFam" id="3.40.50.720:FF:000594">
    <property type="entry name" value="Short-chain oxidoreductase"/>
    <property type="match status" value="1"/>
</dbReference>
<comment type="caution">
    <text evidence="4">The sequence shown here is derived from an EMBL/GenBank/DDBJ whole genome shotgun (WGS) entry which is preliminary data.</text>
</comment>
<accession>A0A250V5A6</accession>
<evidence type="ECO:0000256" key="2">
    <source>
        <dbReference type="ARBA" id="ARBA00023002"/>
    </source>
</evidence>
<dbReference type="PANTHER" id="PTHR24320">
    <property type="entry name" value="RETINOL DEHYDROGENASE"/>
    <property type="match status" value="1"/>
</dbReference>
<protein>
    <recommendedName>
        <fullName evidence="3">Probable oxidoreductase</fullName>
    </recommendedName>
</protein>
<dbReference type="AlphaFoldDB" id="A0A250V5A6"/>
<evidence type="ECO:0000313" key="5">
    <source>
        <dbReference type="Proteomes" id="UP000217446"/>
    </source>
</evidence>
<dbReference type="GO" id="GO:0016491">
    <property type="term" value="F:oxidoreductase activity"/>
    <property type="evidence" value="ECO:0007669"/>
    <property type="project" value="UniProtKB-KW"/>
</dbReference>
<dbReference type="Proteomes" id="UP000217446">
    <property type="component" value="Unassembled WGS sequence"/>
</dbReference>
<dbReference type="SUPFAM" id="SSF51735">
    <property type="entry name" value="NAD(P)-binding Rossmann-fold domains"/>
    <property type="match status" value="1"/>
</dbReference>
<keyword evidence="5" id="KW-1185">Reference proteome</keyword>
<dbReference type="InterPro" id="IPR020904">
    <property type="entry name" value="Sc_DH/Rdtase_CS"/>
</dbReference>
<dbReference type="EMBL" id="BDQI01000001">
    <property type="protein sequence ID" value="GAX49345.1"/>
    <property type="molecule type" value="Genomic_DNA"/>
</dbReference>
<dbReference type="STRING" id="1963.AQJ27_01855"/>
<comment type="similarity">
    <text evidence="1">Belongs to the short-chain dehydrogenases/reductases (SDR) family.</text>
</comment>
<dbReference type="PROSITE" id="PS00061">
    <property type="entry name" value="ADH_SHORT"/>
    <property type="match status" value="1"/>
</dbReference>
<name>A0A250V5A6_STROL</name>
<reference evidence="5" key="1">
    <citation type="submission" date="2017-05" db="EMBL/GenBank/DDBJ databases">
        <title>Streptomyces olivochromogenes NBRC 3561 whole genome shotgun sequence.</title>
        <authorList>
            <person name="Dohra H."/>
            <person name="Kodani S."/>
        </authorList>
    </citation>
    <scope>NUCLEOTIDE SEQUENCE [LARGE SCALE GENOMIC DNA]</scope>
    <source>
        <strain evidence="5">NBRC 3561</strain>
    </source>
</reference>
<dbReference type="Pfam" id="PF00106">
    <property type="entry name" value="adh_short"/>
    <property type="match status" value="1"/>
</dbReference>
<dbReference type="InterPro" id="IPR002347">
    <property type="entry name" value="SDR_fam"/>
</dbReference>
<organism evidence="4 5">
    <name type="scientific">Streptomyces olivochromogenes</name>
    <dbReference type="NCBI Taxonomy" id="1963"/>
    <lineage>
        <taxon>Bacteria</taxon>
        <taxon>Bacillati</taxon>
        <taxon>Actinomycetota</taxon>
        <taxon>Actinomycetes</taxon>
        <taxon>Kitasatosporales</taxon>
        <taxon>Streptomycetaceae</taxon>
        <taxon>Streptomyces</taxon>
    </lineage>
</organism>
<gene>
    <name evidence="4" type="ORF">SO3561_00834</name>
</gene>
<evidence type="ECO:0000256" key="1">
    <source>
        <dbReference type="ARBA" id="ARBA00006484"/>
    </source>
</evidence>
<sequence>MTFLSTPFNRDTTADEVLRGVDLTGRRAVVTGGSSGVGVETARALARAGAEVTLAVRNTAKGAKVAAEITADTGNQAVLVAPLELTDLDSARAFAAAWQGPLHILVNNAGIMALPELQLTPQGWEAQFATNHLGHFALATGLHHALAAEGGRIAALSSTAHLYSPVVFHDINFARRPYVPLEAYGQSKTAIVLFAVEAGRRWAADGITANAVMPGGIRTPLQQHAFGEDMSDEARAVYDAYPWRTAAQGAATSVLVAGSPLVEGVTGRYFQNSAEAPVIDPKELETDIEPVGVARYALDPVAAERLWELSTAAVSA</sequence>
<dbReference type="InterPro" id="IPR036291">
    <property type="entry name" value="NAD(P)-bd_dom_sf"/>
</dbReference>
<dbReference type="Gene3D" id="3.40.50.720">
    <property type="entry name" value="NAD(P)-binding Rossmann-like Domain"/>
    <property type="match status" value="1"/>
</dbReference>
<keyword evidence="2" id="KW-0560">Oxidoreductase</keyword>